<dbReference type="InterPro" id="IPR009094">
    <property type="entry name" value="DiS-bond_isomerase_DsbC/G_N_sf"/>
</dbReference>
<feature type="domain" description="Thioredoxin-like fold" evidence="9">
    <location>
        <begin position="112"/>
        <end position="235"/>
    </location>
</feature>
<dbReference type="AlphaFoldDB" id="A0A7X4HEL4"/>
<evidence type="ECO:0000259" key="8">
    <source>
        <dbReference type="Pfam" id="PF10411"/>
    </source>
</evidence>
<name>A0A7X4HEL4_9BURK</name>
<dbReference type="GO" id="GO:0042597">
    <property type="term" value="C:periplasmic space"/>
    <property type="evidence" value="ECO:0007669"/>
    <property type="project" value="UniProtKB-SubCell"/>
</dbReference>
<dbReference type="InterPro" id="IPR012336">
    <property type="entry name" value="Thioredoxin-like_fold"/>
</dbReference>
<dbReference type="InterPro" id="IPR051470">
    <property type="entry name" value="Thiol:disulfide_interchange"/>
</dbReference>
<evidence type="ECO:0000256" key="4">
    <source>
        <dbReference type="ARBA" id="ARBA00022764"/>
    </source>
</evidence>
<feature type="chain" id="PRO_5031592753" description="Thiol:disulfide interchange protein" evidence="7">
    <location>
        <begin position="22"/>
        <end position="241"/>
    </location>
</feature>
<dbReference type="Gene3D" id="3.10.450.70">
    <property type="entry name" value="Disulphide bond isomerase, DsbC/G, N-terminal"/>
    <property type="match status" value="1"/>
</dbReference>
<comment type="function">
    <text evidence="7">Required for disulfide bond formation in some periplasmic proteins. Acts by transferring its disulfide bond to other proteins and is reduced in the process.</text>
</comment>
<keyword evidence="4 7" id="KW-0574">Periplasm</keyword>
<dbReference type="EMBL" id="WWCU01000028">
    <property type="protein sequence ID" value="MYN09828.1"/>
    <property type="molecule type" value="Genomic_DNA"/>
</dbReference>
<comment type="subcellular location">
    <subcellularLocation>
        <location evidence="1 7">Periplasm</location>
    </subcellularLocation>
</comment>
<organism evidence="10 11">
    <name type="scientific">Pseudoduganella aquatica</name>
    <dbReference type="NCBI Taxonomy" id="2660641"/>
    <lineage>
        <taxon>Bacteria</taxon>
        <taxon>Pseudomonadati</taxon>
        <taxon>Pseudomonadota</taxon>
        <taxon>Betaproteobacteria</taxon>
        <taxon>Burkholderiales</taxon>
        <taxon>Oxalobacteraceae</taxon>
        <taxon>Telluria group</taxon>
        <taxon>Pseudoduganella</taxon>
    </lineage>
</organism>
<feature type="domain" description="Disulphide bond isomerase DsbC/G N-terminal" evidence="8">
    <location>
        <begin position="21"/>
        <end position="89"/>
    </location>
</feature>
<dbReference type="InterPro" id="IPR033954">
    <property type="entry name" value="DiS-bond_Isoase_DsbC/G"/>
</dbReference>
<evidence type="ECO:0000256" key="3">
    <source>
        <dbReference type="ARBA" id="ARBA00022729"/>
    </source>
</evidence>
<evidence type="ECO:0000313" key="11">
    <source>
        <dbReference type="Proteomes" id="UP000450676"/>
    </source>
</evidence>
<dbReference type="Pfam" id="PF13098">
    <property type="entry name" value="Thioredoxin_2"/>
    <property type="match status" value="1"/>
</dbReference>
<feature type="signal peptide" evidence="7">
    <location>
        <begin position="1"/>
        <end position="21"/>
    </location>
</feature>
<evidence type="ECO:0000259" key="9">
    <source>
        <dbReference type="Pfam" id="PF13098"/>
    </source>
</evidence>
<proteinExistence type="inferred from homology"/>
<comment type="similarity">
    <text evidence="2 7">Belongs to the thioredoxin family. DsbC subfamily.</text>
</comment>
<keyword evidence="11" id="KW-1185">Reference proteome</keyword>
<dbReference type="Gene3D" id="3.40.30.10">
    <property type="entry name" value="Glutaredoxin"/>
    <property type="match status" value="1"/>
</dbReference>
<dbReference type="InterPro" id="IPR036249">
    <property type="entry name" value="Thioredoxin-like_sf"/>
</dbReference>
<evidence type="ECO:0000313" key="10">
    <source>
        <dbReference type="EMBL" id="MYN09828.1"/>
    </source>
</evidence>
<evidence type="ECO:0000256" key="6">
    <source>
        <dbReference type="ARBA" id="ARBA00023284"/>
    </source>
</evidence>
<dbReference type="Proteomes" id="UP000450676">
    <property type="component" value="Unassembled WGS sequence"/>
</dbReference>
<dbReference type="SUPFAM" id="SSF54423">
    <property type="entry name" value="DsbC/DsbG N-terminal domain-like"/>
    <property type="match status" value="1"/>
</dbReference>
<gene>
    <name evidence="10" type="ORF">GTP77_21125</name>
</gene>
<dbReference type="Pfam" id="PF10411">
    <property type="entry name" value="DsbC_N"/>
    <property type="match status" value="1"/>
</dbReference>
<dbReference type="CDD" id="cd03020">
    <property type="entry name" value="DsbA_DsbC_DsbG"/>
    <property type="match status" value="1"/>
</dbReference>
<dbReference type="RefSeq" id="WP_161074128.1">
    <property type="nucleotide sequence ID" value="NZ_CP086370.1"/>
</dbReference>
<evidence type="ECO:0000256" key="5">
    <source>
        <dbReference type="ARBA" id="ARBA00023157"/>
    </source>
</evidence>
<evidence type="ECO:0000256" key="7">
    <source>
        <dbReference type="RuleBase" id="RU364038"/>
    </source>
</evidence>
<comment type="caution">
    <text evidence="10">The sequence shown here is derived from an EMBL/GenBank/DDBJ whole genome shotgun (WGS) entry which is preliminary data.</text>
</comment>
<reference evidence="10 11" key="1">
    <citation type="submission" date="2019-12" db="EMBL/GenBank/DDBJ databases">
        <title>Novel species isolated from a subtropical stream in China.</title>
        <authorList>
            <person name="Lu H."/>
        </authorList>
    </citation>
    <scope>NUCLEOTIDE SEQUENCE [LARGE SCALE GENOMIC DNA]</scope>
    <source>
        <strain evidence="10 11">FT127W</strain>
    </source>
</reference>
<dbReference type="PANTHER" id="PTHR35272">
    <property type="entry name" value="THIOL:DISULFIDE INTERCHANGE PROTEIN DSBC-RELATED"/>
    <property type="match status" value="1"/>
</dbReference>
<keyword evidence="3 7" id="KW-0732">Signal</keyword>
<keyword evidence="6 7" id="KW-0676">Redox-active center</keyword>
<dbReference type="SUPFAM" id="SSF52833">
    <property type="entry name" value="Thioredoxin-like"/>
    <property type="match status" value="1"/>
</dbReference>
<dbReference type="InterPro" id="IPR018950">
    <property type="entry name" value="DiS-bond_isomerase_DsbC/G_N"/>
</dbReference>
<dbReference type="PANTHER" id="PTHR35272:SF3">
    <property type="entry name" value="THIOL:DISULFIDE INTERCHANGE PROTEIN DSBC"/>
    <property type="match status" value="1"/>
</dbReference>
<dbReference type="PROSITE" id="PS51257">
    <property type="entry name" value="PROKAR_LIPOPROTEIN"/>
    <property type="match status" value="1"/>
</dbReference>
<evidence type="ECO:0000256" key="1">
    <source>
        <dbReference type="ARBA" id="ARBA00004418"/>
    </source>
</evidence>
<protein>
    <recommendedName>
        <fullName evidence="7">Thiol:disulfide interchange protein</fullName>
    </recommendedName>
</protein>
<keyword evidence="5" id="KW-1015">Disulfide bond</keyword>
<accession>A0A7X4HEL4</accession>
<evidence type="ECO:0000256" key="2">
    <source>
        <dbReference type="ARBA" id="ARBA00009813"/>
    </source>
</evidence>
<sequence>MKFSKTAVLFASAMMASCVGAETSTEATIKKAIEPRLGANVKVDSVKETPYAGLYEVRIGDEIRYTDKTGSYLIVGHVFNLKTSEDLTQARIDDINKIKFSDLPLEMALKTVKGNGKRVMAVFEDPNCGYCKRFRQQALKDVDNVTIYTFMYNILAEDSFVKSKNIWCSADRNKAWDDWMVSGKAAPAAPAGCTTPNEQVLALGQKLRINGTPNIFFADGSRVPGAIDIKTLESKLSSIKQ</sequence>